<feature type="transmembrane region" description="Helical" evidence="6">
    <location>
        <begin position="128"/>
        <end position="145"/>
    </location>
</feature>
<evidence type="ECO:0000256" key="4">
    <source>
        <dbReference type="ARBA" id="ARBA00023136"/>
    </source>
</evidence>
<dbReference type="Gene3D" id="1.20.1250.20">
    <property type="entry name" value="MFS general substrate transporter like domains"/>
    <property type="match status" value="1"/>
</dbReference>
<feature type="transmembrane region" description="Helical" evidence="6">
    <location>
        <begin position="361"/>
        <end position="380"/>
    </location>
</feature>
<evidence type="ECO:0000259" key="7">
    <source>
        <dbReference type="PROSITE" id="PS50850"/>
    </source>
</evidence>
<gene>
    <name evidence="8" type="ORF">AYL99_03178</name>
</gene>
<reference evidence="8 9" key="1">
    <citation type="submission" date="2016-04" db="EMBL/GenBank/DDBJ databases">
        <title>Draft genome of Fonsecaea erecta CBS 125763.</title>
        <authorList>
            <person name="Weiss V.A."/>
            <person name="Vicente V.A."/>
            <person name="Raittz R.T."/>
            <person name="Moreno L.F."/>
            <person name="De Souza E.M."/>
            <person name="Pedrosa F.O."/>
            <person name="Steffens M.B."/>
            <person name="Faoro H."/>
            <person name="Tadra-Sfeir M.Z."/>
            <person name="Najafzadeh M.J."/>
            <person name="Felipe M.S."/>
            <person name="Teixeira M."/>
            <person name="Sun J."/>
            <person name="Xi L."/>
            <person name="Gomes R."/>
            <person name="De Azevedo C.M."/>
            <person name="Salgado C.G."/>
            <person name="Da Silva M.B."/>
            <person name="Nascimento M.F."/>
            <person name="Queiroz-Telles F."/>
            <person name="Attili D.S."/>
            <person name="Gorbushina A."/>
        </authorList>
    </citation>
    <scope>NUCLEOTIDE SEQUENCE [LARGE SCALE GENOMIC DNA]</scope>
    <source>
        <strain evidence="8 9">CBS 125763</strain>
    </source>
</reference>
<feature type="transmembrane region" description="Helical" evidence="6">
    <location>
        <begin position="151"/>
        <end position="174"/>
    </location>
</feature>
<dbReference type="FunFam" id="1.20.1720.10:FF:000018">
    <property type="entry name" value="Putative MFS multidrug transporter"/>
    <property type="match status" value="1"/>
</dbReference>
<comment type="caution">
    <text evidence="8">The sequence shown here is derived from an EMBL/GenBank/DDBJ whole genome shotgun (WGS) entry which is preliminary data.</text>
</comment>
<dbReference type="Proteomes" id="UP000078343">
    <property type="component" value="Unassembled WGS sequence"/>
</dbReference>
<feature type="transmembrane region" description="Helical" evidence="6">
    <location>
        <begin position="323"/>
        <end position="341"/>
    </location>
</feature>
<feature type="transmembrane region" description="Helical" evidence="6">
    <location>
        <begin position="447"/>
        <end position="472"/>
    </location>
</feature>
<dbReference type="InterPro" id="IPR036259">
    <property type="entry name" value="MFS_trans_sf"/>
</dbReference>
<feature type="transmembrane region" description="Helical" evidence="6">
    <location>
        <begin position="59"/>
        <end position="86"/>
    </location>
</feature>
<dbReference type="AlphaFoldDB" id="A0A178ZWZ6"/>
<evidence type="ECO:0000313" key="8">
    <source>
        <dbReference type="EMBL" id="OAP63951.1"/>
    </source>
</evidence>
<feature type="transmembrane region" description="Helical" evidence="6">
    <location>
        <begin position="251"/>
        <end position="272"/>
    </location>
</feature>
<dbReference type="PRINTS" id="PR01036">
    <property type="entry name" value="TCRTETB"/>
</dbReference>
<dbReference type="PANTHER" id="PTHR23501:SF59">
    <property type="entry name" value="MAJOR FACILITATOR SUPERFAMILY (MFS) PROFILE DOMAIN-CONTAINING PROTEIN-RELATED"/>
    <property type="match status" value="1"/>
</dbReference>
<organism evidence="8 9">
    <name type="scientific">Fonsecaea erecta</name>
    <dbReference type="NCBI Taxonomy" id="1367422"/>
    <lineage>
        <taxon>Eukaryota</taxon>
        <taxon>Fungi</taxon>
        <taxon>Dikarya</taxon>
        <taxon>Ascomycota</taxon>
        <taxon>Pezizomycotina</taxon>
        <taxon>Eurotiomycetes</taxon>
        <taxon>Chaetothyriomycetidae</taxon>
        <taxon>Chaetothyriales</taxon>
        <taxon>Herpotrichiellaceae</taxon>
        <taxon>Fonsecaea</taxon>
    </lineage>
</organism>
<dbReference type="PANTHER" id="PTHR23501">
    <property type="entry name" value="MAJOR FACILITATOR SUPERFAMILY"/>
    <property type="match status" value="1"/>
</dbReference>
<dbReference type="GO" id="GO:0005886">
    <property type="term" value="C:plasma membrane"/>
    <property type="evidence" value="ECO:0007669"/>
    <property type="project" value="TreeGrafter"/>
</dbReference>
<keyword evidence="3 6" id="KW-1133">Transmembrane helix</keyword>
<feature type="compositionally biased region" description="Low complexity" evidence="5">
    <location>
        <begin position="17"/>
        <end position="34"/>
    </location>
</feature>
<sequence>MDVPPVPVEEMKDGPPTQETQASQTTSSSSSITSEKTNVDNSNNNGTPASTEFTISTRFILAFAALAVLTLMVALDGTSISVALPVIARKLHGTAIEAFWAGTSFLLASTVFQPNFASFSHIFGRMPVIMVSVALFFVGVMMSALSNDFGLLLAGRAVQGIGGGGVMVMTEIVVTDLVPLRYRGQWAGIIAGMWSIGSVSGPIIGGAFAQVQWRWIFWLNLPFIGIGSVMIPLFLRLNVIPQSIAAKLRRVDWLGTVIFVGSMTSFLIPLTWGGVMYSWSSWRTLVPLLVGAVGLIGFCLYEAYLAPEPLLRLSVFGNRTANIAYLTTTLHGMALWCLLYYQPLYFEAVKGYTPVLSGVALFPETFTVAPMAVVTGLLITKFAAYRWAIWAGWGIATLGLGLQTILHVDTTVPQWIFINLVSGIGLGILFPGLQFQVQAASTNKDMAFAVSMFVFFRSFGQALGVAIGGVIFQNQMVSNLQKYPAYAARASELAKDAAALVEIIRGTPAGPGKLALRTAYTDSLRTVYIVLAALAGFSLAASLFIKAYDLNVGLETEQGLIVSVKKANNNKIGGGERAARDEEEMAGDGPQELKFEEPAASQS</sequence>
<dbReference type="PROSITE" id="PS50850">
    <property type="entry name" value="MFS"/>
    <property type="match status" value="1"/>
</dbReference>
<protein>
    <recommendedName>
        <fullName evidence="7">Major facilitator superfamily (MFS) profile domain-containing protein</fullName>
    </recommendedName>
</protein>
<dbReference type="InterPro" id="IPR011701">
    <property type="entry name" value="MFS"/>
</dbReference>
<evidence type="ECO:0000256" key="1">
    <source>
        <dbReference type="ARBA" id="ARBA00004141"/>
    </source>
</evidence>
<feature type="transmembrane region" description="Helical" evidence="6">
    <location>
        <begin position="284"/>
        <end position="303"/>
    </location>
</feature>
<feature type="region of interest" description="Disordered" evidence="5">
    <location>
        <begin position="570"/>
        <end position="603"/>
    </location>
</feature>
<dbReference type="GO" id="GO:0022857">
    <property type="term" value="F:transmembrane transporter activity"/>
    <property type="evidence" value="ECO:0007669"/>
    <property type="project" value="InterPro"/>
</dbReference>
<accession>A0A178ZWZ6</accession>
<proteinExistence type="predicted"/>
<dbReference type="RefSeq" id="XP_018697318.1">
    <property type="nucleotide sequence ID" value="XM_018834694.1"/>
</dbReference>
<name>A0A178ZWZ6_9EURO</name>
<feature type="transmembrane region" description="Helical" evidence="6">
    <location>
        <begin position="387"/>
        <end position="406"/>
    </location>
</feature>
<feature type="transmembrane region" description="Helical" evidence="6">
    <location>
        <begin position="186"/>
        <end position="209"/>
    </location>
</feature>
<evidence type="ECO:0000256" key="6">
    <source>
        <dbReference type="SAM" id="Phobius"/>
    </source>
</evidence>
<evidence type="ECO:0000256" key="2">
    <source>
        <dbReference type="ARBA" id="ARBA00022692"/>
    </source>
</evidence>
<keyword evidence="2 6" id="KW-0812">Transmembrane</keyword>
<feature type="transmembrane region" description="Helical" evidence="6">
    <location>
        <begin position="526"/>
        <end position="545"/>
    </location>
</feature>
<feature type="transmembrane region" description="Helical" evidence="6">
    <location>
        <begin position="215"/>
        <end position="239"/>
    </location>
</feature>
<evidence type="ECO:0000256" key="3">
    <source>
        <dbReference type="ARBA" id="ARBA00022989"/>
    </source>
</evidence>
<evidence type="ECO:0000256" key="5">
    <source>
        <dbReference type="SAM" id="MobiDB-lite"/>
    </source>
</evidence>
<dbReference type="OrthoDB" id="2351791at2759"/>
<feature type="domain" description="Major facilitator superfamily (MFS) profile" evidence="7">
    <location>
        <begin position="62"/>
        <end position="550"/>
    </location>
</feature>
<dbReference type="SUPFAM" id="SSF103473">
    <property type="entry name" value="MFS general substrate transporter"/>
    <property type="match status" value="1"/>
</dbReference>
<feature type="region of interest" description="Disordered" evidence="5">
    <location>
        <begin position="1"/>
        <end position="47"/>
    </location>
</feature>
<feature type="transmembrane region" description="Helical" evidence="6">
    <location>
        <begin position="412"/>
        <end position="435"/>
    </location>
</feature>
<dbReference type="InterPro" id="IPR020846">
    <property type="entry name" value="MFS_dom"/>
</dbReference>
<dbReference type="Pfam" id="PF07690">
    <property type="entry name" value="MFS_1"/>
    <property type="match status" value="1"/>
</dbReference>
<keyword evidence="4 6" id="KW-0472">Membrane</keyword>
<dbReference type="FunFam" id="1.20.1250.20:FF:000786">
    <property type="entry name" value="MFS multidrug transporter, putative"/>
    <property type="match status" value="1"/>
</dbReference>
<dbReference type="Gene3D" id="1.20.1720.10">
    <property type="entry name" value="Multidrug resistance protein D"/>
    <property type="match status" value="1"/>
</dbReference>
<keyword evidence="9" id="KW-1185">Reference proteome</keyword>
<comment type="subcellular location">
    <subcellularLocation>
        <location evidence="1">Membrane</location>
        <topology evidence="1">Multi-pass membrane protein</topology>
    </subcellularLocation>
</comment>
<dbReference type="EMBL" id="LVYI01000002">
    <property type="protein sequence ID" value="OAP63951.1"/>
    <property type="molecule type" value="Genomic_DNA"/>
</dbReference>
<dbReference type="GeneID" id="30007348"/>
<evidence type="ECO:0000313" key="9">
    <source>
        <dbReference type="Proteomes" id="UP000078343"/>
    </source>
</evidence>
<feature type="compositionally biased region" description="Polar residues" evidence="5">
    <location>
        <begin position="35"/>
        <end position="47"/>
    </location>
</feature>
<feature type="transmembrane region" description="Helical" evidence="6">
    <location>
        <begin position="98"/>
        <end position="116"/>
    </location>
</feature>